<dbReference type="InterPro" id="IPR008971">
    <property type="entry name" value="HSP40/DnaJ_pept-bd"/>
</dbReference>
<dbReference type="InterPro" id="IPR002939">
    <property type="entry name" value="DnaJ_C"/>
</dbReference>
<dbReference type="EMBL" id="JACLAH010000155">
    <property type="protein sequence ID" value="MBC2650073.1"/>
    <property type="molecule type" value="Genomic_DNA"/>
</dbReference>
<dbReference type="RefSeq" id="WP_312026019.1">
    <property type="nucleotide sequence ID" value="NZ_JACLAH010000155.1"/>
</dbReference>
<name>A0ABR6U2N8_CITBR</name>
<feature type="non-terminal residue" evidence="2">
    <location>
        <position position="1"/>
    </location>
</feature>
<proteinExistence type="predicted"/>
<dbReference type="Pfam" id="PF01556">
    <property type="entry name" value="DnaJ_C"/>
    <property type="match status" value="1"/>
</dbReference>
<protein>
    <submittedName>
        <fullName evidence="2">Molecular chaperone DnaJ</fullName>
    </submittedName>
</protein>
<evidence type="ECO:0000259" key="1">
    <source>
        <dbReference type="Pfam" id="PF01556"/>
    </source>
</evidence>
<keyword evidence="3" id="KW-1185">Reference proteome</keyword>
<dbReference type="SUPFAM" id="SSF49493">
    <property type="entry name" value="HSP40/DnaJ peptide-binding domain"/>
    <property type="match status" value="1"/>
</dbReference>
<comment type="caution">
    <text evidence="2">The sequence shown here is derived from an EMBL/GenBank/DDBJ whole genome shotgun (WGS) entry which is preliminary data.</text>
</comment>
<organism evidence="2 3">
    <name type="scientific">Citrobacter braakii</name>
    <dbReference type="NCBI Taxonomy" id="57706"/>
    <lineage>
        <taxon>Bacteria</taxon>
        <taxon>Pseudomonadati</taxon>
        <taxon>Pseudomonadota</taxon>
        <taxon>Gammaproteobacteria</taxon>
        <taxon>Enterobacterales</taxon>
        <taxon>Enterobacteriaceae</taxon>
        <taxon>Citrobacter</taxon>
        <taxon>Citrobacter freundii complex</taxon>
    </lineage>
</organism>
<gene>
    <name evidence="2" type="ORF">H6P72_26295</name>
</gene>
<evidence type="ECO:0000313" key="3">
    <source>
        <dbReference type="Proteomes" id="UP000586346"/>
    </source>
</evidence>
<feature type="domain" description="Chaperone DnaJ C-terminal" evidence="1">
    <location>
        <begin position="1"/>
        <end position="44"/>
    </location>
</feature>
<sequence>GRVKLKIPEGTQTGKQFRLRGKGVAPVRGGAAGDLLCRVAVETPVNLSRRQRELLEELRDSLEGDSSHSPKASGWFEGVKRFFGDL</sequence>
<evidence type="ECO:0000313" key="2">
    <source>
        <dbReference type="EMBL" id="MBC2650073.1"/>
    </source>
</evidence>
<reference evidence="2 3" key="1">
    <citation type="submission" date="2020-08" db="EMBL/GenBank/DDBJ databases">
        <title>Emergence and comparative genomics analysis of Citrobacter in Fennec fox imported from North Africa to China.</title>
        <authorList>
            <person name="Zheng B."/>
        </authorList>
    </citation>
    <scope>NUCLEOTIDE SEQUENCE [LARGE SCALE GENOMIC DNA]</scope>
    <source>
        <strain evidence="2 3">FF371</strain>
    </source>
</reference>
<dbReference type="Gene3D" id="2.60.260.20">
    <property type="entry name" value="Urease metallochaperone UreE, N-terminal domain"/>
    <property type="match status" value="1"/>
</dbReference>
<accession>A0ABR6U2N8</accession>
<dbReference type="Proteomes" id="UP000586346">
    <property type="component" value="Unassembled WGS sequence"/>
</dbReference>